<accession>A0ACB9S668</accession>
<name>A0ACB9S668_9MYRT</name>
<dbReference type="Proteomes" id="UP001057402">
    <property type="component" value="Chromosome 2"/>
</dbReference>
<keyword evidence="2" id="KW-1185">Reference proteome</keyword>
<reference evidence="2" key="1">
    <citation type="journal article" date="2023" name="Front. Plant Sci.">
        <title>Chromosomal-level genome assembly of Melastoma candidum provides insights into trichome evolution.</title>
        <authorList>
            <person name="Zhong Y."/>
            <person name="Wu W."/>
            <person name="Sun C."/>
            <person name="Zou P."/>
            <person name="Liu Y."/>
            <person name="Dai S."/>
            <person name="Zhou R."/>
        </authorList>
    </citation>
    <scope>NUCLEOTIDE SEQUENCE [LARGE SCALE GENOMIC DNA]</scope>
</reference>
<sequence length="370" mass="40931">MQSLDHPLGRTSIQQCESKPIKIRETCASNSQCDTGLWCETCLANGNTQPKMQQPDTTYSFHFQRKGLPLNRYSWLTTHNSYALSGATSATGSGSDQPGGLRHLSTQCMERVNGVRGLMLDIYDYENDIWLCNSLRGICFDLFAFQPAISVLKEIKSFLEANPTKIVTIFIEDYVTSLQGLTKNKRLLVFTSKSSKEASEGIVYQWRYVVENQYGDAGMVSGTCPNRAESPALDTMTISLFMENYFPDNPYVVEACVNNSDPLTTMMQTCHQKAGKRWPNFIAVDFYQISDGGGAPEAADEVNGHLTRGCNNIAYCKDNATFETCDGPQLAPPPPAALPHSTDRGLSFAPLDARPLKLYWLLGIIPALSL</sequence>
<dbReference type="EMBL" id="CM042881">
    <property type="protein sequence ID" value="KAI4386680.1"/>
    <property type="molecule type" value="Genomic_DNA"/>
</dbReference>
<evidence type="ECO:0000313" key="1">
    <source>
        <dbReference type="EMBL" id="KAI4386680.1"/>
    </source>
</evidence>
<evidence type="ECO:0000313" key="2">
    <source>
        <dbReference type="Proteomes" id="UP001057402"/>
    </source>
</evidence>
<comment type="caution">
    <text evidence="1">The sequence shown here is derived from an EMBL/GenBank/DDBJ whole genome shotgun (WGS) entry which is preliminary data.</text>
</comment>
<gene>
    <name evidence="1" type="ORF">MLD38_004592</name>
</gene>
<organism evidence="1 2">
    <name type="scientific">Melastoma candidum</name>
    <dbReference type="NCBI Taxonomy" id="119954"/>
    <lineage>
        <taxon>Eukaryota</taxon>
        <taxon>Viridiplantae</taxon>
        <taxon>Streptophyta</taxon>
        <taxon>Embryophyta</taxon>
        <taxon>Tracheophyta</taxon>
        <taxon>Spermatophyta</taxon>
        <taxon>Magnoliopsida</taxon>
        <taxon>eudicotyledons</taxon>
        <taxon>Gunneridae</taxon>
        <taxon>Pentapetalae</taxon>
        <taxon>rosids</taxon>
        <taxon>malvids</taxon>
        <taxon>Myrtales</taxon>
        <taxon>Melastomataceae</taxon>
        <taxon>Melastomatoideae</taxon>
        <taxon>Melastomateae</taxon>
        <taxon>Melastoma</taxon>
    </lineage>
</organism>
<proteinExistence type="predicted"/>
<protein>
    <submittedName>
        <fullName evidence="1">Uncharacterized protein</fullName>
    </submittedName>
</protein>